<feature type="non-terminal residue" evidence="2">
    <location>
        <position position="1"/>
    </location>
</feature>
<dbReference type="GO" id="GO:0016491">
    <property type="term" value="F:oxidoreductase activity"/>
    <property type="evidence" value="ECO:0007669"/>
    <property type="project" value="InterPro"/>
</dbReference>
<evidence type="ECO:0000259" key="1">
    <source>
        <dbReference type="Pfam" id="PF00248"/>
    </source>
</evidence>
<dbReference type="InterPro" id="IPR018170">
    <property type="entry name" value="Aldo/ket_reductase_CS"/>
</dbReference>
<keyword evidence="3" id="KW-1185">Reference proteome</keyword>
<organism evidence="2 3">
    <name type="scientific">Allacma fusca</name>
    <dbReference type="NCBI Taxonomy" id="39272"/>
    <lineage>
        <taxon>Eukaryota</taxon>
        <taxon>Metazoa</taxon>
        <taxon>Ecdysozoa</taxon>
        <taxon>Arthropoda</taxon>
        <taxon>Hexapoda</taxon>
        <taxon>Collembola</taxon>
        <taxon>Symphypleona</taxon>
        <taxon>Sminthuridae</taxon>
        <taxon>Allacma</taxon>
    </lineage>
</organism>
<dbReference type="InterPro" id="IPR020471">
    <property type="entry name" value="AKR"/>
</dbReference>
<accession>A0A8J2LR26</accession>
<dbReference type="AlphaFoldDB" id="A0A8J2LR26"/>
<proteinExistence type="predicted"/>
<dbReference type="EMBL" id="CAJVCH010571048">
    <property type="protein sequence ID" value="CAG7836483.1"/>
    <property type="molecule type" value="Genomic_DNA"/>
</dbReference>
<name>A0A8J2LR26_9HEXA</name>
<sequence length="132" mass="14740">SAHVVRLNSGYDMPIFGLGTCQSLPGEVTKAVENAIAIGYRHFDCALIYRNEAEIGNTLKEQFEAGTIKREELFITSKLCLQIERVLEAAAIPPAVNQFEVSPYLVFLKEREPAALKGLSDWDEIKYLPLII</sequence>
<dbReference type="InterPro" id="IPR023210">
    <property type="entry name" value="NADP_OxRdtase_dom"/>
</dbReference>
<evidence type="ECO:0000313" key="3">
    <source>
        <dbReference type="Proteomes" id="UP000708208"/>
    </source>
</evidence>
<reference evidence="2" key="1">
    <citation type="submission" date="2021-06" db="EMBL/GenBank/DDBJ databases">
        <authorList>
            <person name="Hodson N. C."/>
            <person name="Mongue J. A."/>
            <person name="Jaron S. K."/>
        </authorList>
    </citation>
    <scope>NUCLEOTIDE SEQUENCE</scope>
</reference>
<gene>
    <name evidence="2" type="ORF">AFUS01_LOCUS45722</name>
</gene>
<feature type="domain" description="NADP-dependent oxidoreductase" evidence="1">
    <location>
        <begin position="25"/>
        <end position="79"/>
    </location>
</feature>
<dbReference type="PANTHER" id="PTHR11732">
    <property type="entry name" value="ALDO/KETO REDUCTASE"/>
    <property type="match status" value="1"/>
</dbReference>
<dbReference type="OrthoDB" id="416253at2759"/>
<dbReference type="PROSITE" id="PS00798">
    <property type="entry name" value="ALDOKETO_REDUCTASE_1"/>
    <property type="match status" value="1"/>
</dbReference>
<protein>
    <recommendedName>
        <fullName evidence="1">NADP-dependent oxidoreductase domain-containing protein</fullName>
    </recommendedName>
</protein>
<dbReference type="Pfam" id="PF00248">
    <property type="entry name" value="Aldo_ket_red"/>
    <property type="match status" value="1"/>
</dbReference>
<comment type="caution">
    <text evidence="2">The sequence shown here is derived from an EMBL/GenBank/DDBJ whole genome shotgun (WGS) entry which is preliminary data.</text>
</comment>
<dbReference type="Proteomes" id="UP000708208">
    <property type="component" value="Unassembled WGS sequence"/>
</dbReference>
<evidence type="ECO:0000313" key="2">
    <source>
        <dbReference type="EMBL" id="CAG7836483.1"/>
    </source>
</evidence>